<protein>
    <submittedName>
        <fullName evidence="2">Uncharacterized protein</fullName>
    </submittedName>
</protein>
<accession>A0ABN0ZQ86</accession>
<comment type="caution">
    <text evidence="2">The sequence shown here is derived from an EMBL/GenBank/DDBJ whole genome shotgun (WGS) entry which is preliminary data.</text>
</comment>
<dbReference type="Proteomes" id="UP001499895">
    <property type="component" value="Unassembled WGS sequence"/>
</dbReference>
<name>A0ABN0ZQ86_9ACTN</name>
<keyword evidence="3" id="KW-1185">Reference proteome</keyword>
<dbReference type="PROSITE" id="PS51257">
    <property type="entry name" value="PROKAR_LIPOPROTEIN"/>
    <property type="match status" value="1"/>
</dbReference>
<feature type="compositionally biased region" description="Low complexity" evidence="1">
    <location>
        <begin position="160"/>
        <end position="171"/>
    </location>
</feature>
<sequence>MAGAAKGEETAVAGVSTQLPAAAGGGCSGGLTAVIGSSVPPAGGRPPVWARADAHLAPAGACPVRLTILECGAPASVVESLAEQPVVAACALADAVGSESGSAGAVEGAAVALEALAGALAQLDPECAEILSVVPVAAVAALERVEHARTGDGPQDDTRGAAGRAQRCARH</sequence>
<proteinExistence type="predicted"/>
<evidence type="ECO:0000256" key="1">
    <source>
        <dbReference type="SAM" id="MobiDB-lite"/>
    </source>
</evidence>
<evidence type="ECO:0000313" key="2">
    <source>
        <dbReference type="EMBL" id="GAA0454601.1"/>
    </source>
</evidence>
<organism evidence="2 3">
    <name type="scientific">Streptomyces stramineus</name>
    <dbReference type="NCBI Taxonomy" id="173861"/>
    <lineage>
        <taxon>Bacteria</taxon>
        <taxon>Bacillati</taxon>
        <taxon>Actinomycetota</taxon>
        <taxon>Actinomycetes</taxon>
        <taxon>Kitasatosporales</taxon>
        <taxon>Streptomycetaceae</taxon>
        <taxon>Streptomyces</taxon>
    </lineage>
</organism>
<reference evidence="2 3" key="1">
    <citation type="journal article" date="2019" name="Int. J. Syst. Evol. Microbiol.">
        <title>The Global Catalogue of Microorganisms (GCM) 10K type strain sequencing project: providing services to taxonomists for standard genome sequencing and annotation.</title>
        <authorList>
            <consortium name="The Broad Institute Genomics Platform"/>
            <consortium name="The Broad Institute Genome Sequencing Center for Infectious Disease"/>
            <person name="Wu L."/>
            <person name="Ma J."/>
        </authorList>
    </citation>
    <scope>NUCLEOTIDE SEQUENCE [LARGE SCALE GENOMIC DNA]</scope>
    <source>
        <strain evidence="2 3">JCM 10649</strain>
    </source>
</reference>
<dbReference type="EMBL" id="BAAAHB010000012">
    <property type="protein sequence ID" value="GAA0454601.1"/>
    <property type="molecule type" value="Genomic_DNA"/>
</dbReference>
<gene>
    <name evidence="2" type="ORF">GCM10009544_16700</name>
</gene>
<feature type="region of interest" description="Disordered" evidence="1">
    <location>
        <begin position="148"/>
        <end position="171"/>
    </location>
</feature>
<evidence type="ECO:0000313" key="3">
    <source>
        <dbReference type="Proteomes" id="UP001499895"/>
    </source>
</evidence>